<dbReference type="Proteomes" id="UP000004810">
    <property type="component" value="Unassembled WGS sequence"/>
</dbReference>
<name>J9EJU6_WUCBA</name>
<protein>
    <submittedName>
        <fullName evidence="1">Uncharacterized protein</fullName>
    </submittedName>
</protein>
<dbReference type="EMBL" id="ADBV01002674">
    <property type="protein sequence ID" value="EJW82726.1"/>
    <property type="molecule type" value="Genomic_DNA"/>
</dbReference>
<evidence type="ECO:0000313" key="2">
    <source>
        <dbReference type="Proteomes" id="UP000004810"/>
    </source>
</evidence>
<accession>J9EJU6</accession>
<dbReference type="AlphaFoldDB" id="J9EJU6"/>
<comment type="caution">
    <text evidence="1">The sequence shown here is derived from an EMBL/GenBank/DDBJ whole genome shotgun (WGS) entry which is preliminary data.</text>
</comment>
<reference evidence="2" key="1">
    <citation type="submission" date="2012-08" db="EMBL/GenBank/DDBJ databases">
        <title>The Genome Sequence of Wuchereria bancrofti.</title>
        <authorList>
            <person name="Nutman T.B."/>
            <person name="Fink D.L."/>
            <person name="Russ C."/>
            <person name="Young S."/>
            <person name="Zeng Q."/>
            <person name="Koehrsen M."/>
            <person name="Alvarado L."/>
            <person name="Berlin A."/>
            <person name="Chapman S.B."/>
            <person name="Chen Z."/>
            <person name="Freedman E."/>
            <person name="Gellesch M."/>
            <person name="Goldberg J."/>
            <person name="Griggs A."/>
            <person name="Gujja S."/>
            <person name="Heilman E.R."/>
            <person name="Heiman D."/>
            <person name="Hepburn T."/>
            <person name="Howarth C."/>
            <person name="Jen D."/>
            <person name="Larson L."/>
            <person name="Lewis B."/>
            <person name="Mehta T."/>
            <person name="Park D."/>
            <person name="Pearson M."/>
            <person name="Roberts A."/>
            <person name="Saif S."/>
            <person name="Shea T."/>
            <person name="Shenoy N."/>
            <person name="Sisk P."/>
            <person name="Stolte C."/>
            <person name="Sykes S."/>
            <person name="Walk T."/>
            <person name="White J."/>
            <person name="Yandava C."/>
            <person name="Haas B."/>
            <person name="Henn M.R."/>
            <person name="Nusbaum C."/>
            <person name="Birren B."/>
        </authorList>
    </citation>
    <scope>NUCLEOTIDE SEQUENCE [LARGE SCALE GENOMIC DNA]</scope>
    <source>
        <strain evidence="2">NA</strain>
    </source>
</reference>
<organism evidence="1 2">
    <name type="scientific">Wuchereria bancrofti</name>
    <dbReference type="NCBI Taxonomy" id="6293"/>
    <lineage>
        <taxon>Eukaryota</taxon>
        <taxon>Metazoa</taxon>
        <taxon>Ecdysozoa</taxon>
        <taxon>Nematoda</taxon>
        <taxon>Chromadorea</taxon>
        <taxon>Rhabditida</taxon>
        <taxon>Spirurina</taxon>
        <taxon>Spiruromorpha</taxon>
        <taxon>Filarioidea</taxon>
        <taxon>Onchocercidae</taxon>
        <taxon>Wuchereria</taxon>
    </lineage>
</organism>
<proteinExistence type="predicted"/>
<gene>
    <name evidence="1" type="ORF">WUBG_06363</name>
</gene>
<sequence>MIRKAMKTLMVKDKWFYLCVSNASVEDYIPLCFQYNRCAANMSKNGYKDVICGNPIHRVHFQCTIHEEEVATILILSKTAENNKKKSSVNSFKMHKSILPDVYIIRPHLSGRKRRQIHMNTIEVLPKDCSNSIKL</sequence>
<evidence type="ECO:0000313" key="1">
    <source>
        <dbReference type="EMBL" id="EJW82726.1"/>
    </source>
</evidence>